<evidence type="ECO:0000313" key="1">
    <source>
        <dbReference type="EMBL" id="BAS67779.1"/>
    </source>
</evidence>
<name>A0A0P0URM5_9GAMM</name>
<dbReference type="OrthoDB" id="784829at2"/>
<evidence type="ECO:0008006" key="3">
    <source>
        <dbReference type="Google" id="ProtNLM"/>
    </source>
</evidence>
<dbReference type="RefSeq" id="WP_066044362.1">
    <property type="nucleotide sequence ID" value="NZ_AP013042.1"/>
</dbReference>
<dbReference type="AlphaFoldDB" id="A0A0P0URM5"/>
<accession>A0A0P0URM5</accession>
<dbReference type="EMBL" id="AP013042">
    <property type="protein sequence ID" value="BAS67779.1"/>
    <property type="molecule type" value="Genomic_DNA"/>
</dbReference>
<keyword evidence="2" id="KW-1185">Reference proteome</keyword>
<sequence length="481" mass="53904">MLDKTTKPAINLVYQDGNKKKQAGILIEIADSFCAYFHNDIGDCFAKIKVKNHTEVWAIKSSGFKDWLGYKFYKLTNTGISSNAFKDALDTLNAKAKFDGVSQEVYLRVAQTKGKIYIDLCNDDWQVIEIDNHNWRILNTSPVAFIRNTGMKALPMPKAGGNIELLKQHLNINERDFPLIVGWLLMSLQADSGAYPILILQSEEGSAKTTTTRLLRRLIDPNTNLISARPKNEDDLMLIASCNHALAIDNLSGININVSDTLCGISTGTASSKRKLFSDMDIISIKAKRPIILNGIDDIATRGDLASRSLVINLPRLTSQKDERQVKQAFNQDYPYIFGALLSKLSIALNTIDTVKIDNPPRMLDFAKWASSSESVQGEFMDSYQHNINQATYNAIEASTFANTIYTLINKVSKWSGTATELLTVLDNKVNDRIRMSRNWVDSPEKVSKQLKRFQSLFRKVGIVISKAKLDGKRVITIERI</sequence>
<dbReference type="Proteomes" id="UP000067399">
    <property type="component" value="Chromosome"/>
</dbReference>
<reference evidence="1 2" key="2">
    <citation type="journal article" date="2016" name="ISME J.">
        <title>Heterogeneous composition of key metabolic gene clusters in a vent mussel symbiont population.</title>
        <authorList>
            <person name="Ikuta T."/>
            <person name="Takaki Y."/>
            <person name="Nagai Y."/>
            <person name="Shimamura S."/>
            <person name="Tsuda M."/>
            <person name="Kawagucci S."/>
            <person name="Aoki Y."/>
            <person name="Inoue K."/>
            <person name="Teruya M."/>
            <person name="Satou K."/>
            <person name="Teruya K."/>
            <person name="Shimoji M."/>
            <person name="Tamotsu H."/>
            <person name="Hirano T."/>
            <person name="Maruyama T."/>
            <person name="Yoshida T."/>
        </authorList>
    </citation>
    <scope>NUCLEOTIDE SEQUENCE [LARGE SCALE GENOMIC DNA]</scope>
    <source>
        <strain evidence="1 2">Myojin Knoll</strain>
    </source>
</reference>
<proteinExistence type="predicted"/>
<reference evidence="1 2" key="1">
    <citation type="journal article" date="2000" name="Mar. Ecol. Prog. Ser.">
        <title>Phylogenetic characterization of endosymbionts in three hydrothermal vent mussels: influence on host distributions.</title>
        <authorList>
            <person name="Fujiwara Y."/>
            <person name="Takai K."/>
            <person name="Uematsu K."/>
            <person name="Tsuchida S."/>
            <person name="Hunt J.C."/>
            <person name="Hashimoto J."/>
        </authorList>
    </citation>
    <scope>NUCLEOTIDE SEQUENCE [LARGE SCALE GENOMIC DNA]</scope>
    <source>
        <strain evidence="1 2">Myojin Knoll</strain>
    </source>
</reference>
<dbReference type="STRING" id="1303921.BSEPE_0786"/>
<dbReference type="KEGG" id="ebh:BSEPE_0786"/>
<protein>
    <recommendedName>
        <fullName evidence="3">ATP-binding protein</fullName>
    </recommendedName>
</protein>
<gene>
    <name evidence="1" type="ORF">BSEPE_0786</name>
</gene>
<organism evidence="1 2">
    <name type="scientific">endosymbiont of Bathymodiolus septemdierum str. Myojin knoll</name>
    <dbReference type="NCBI Taxonomy" id="1303921"/>
    <lineage>
        <taxon>Bacteria</taxon>
        <taxon>Pseudomonadati</taxon>
        <taxon>Pseudomonadota</taxon>
        <taxon>Gammaproteobacteria</taxon>
        <taxon>sulfur-oxidizing symbionts</taxon>
    </lineage>
</organism>
<evidence type="ECO:0000313" key="2">
    <source>
        <dbReference type="Proteomes" id="UP000067399"/>
    </source>
</evidence>